<dbReference type="EMBL" id="DVHA01000213">
    <property type="protein sequence ID" value="HIR61250.1"/>
    <property type="molecule type" value="Genomic_DNA"/>
</dbReference>
<keyword evidence="6" id="KW-0324">Glycolysis</keyword>
<proteinExistence type="inferred from homology"/>
<keyword evidence="3 6" id="KW-0479">Metal-binding</keyword>
<dbReference type="PANTHER" id="PTHR45770">
    <property type="entry name" value="ATP-DEPENDENT 6-PHOSPHOFRUCTOKINASE 1"/>
    <property type="match status" value="1"/>
</dbReference>
<comment type="caution">
    <text evidence="8">The sequence shown here is derived from an EMBL/GenBank/DDBJ whole genome shotgun (WGS) entry which is preliminary data.</text>
</comment>
<evidence type="ECO:0000259" key="7">
    <source>
        <dbReference type="Pfam" id="PF00365"/>
    </source>
</evidence>
<sequence>MKNLLFLHGGGPTAVLNASLYGAVDEAKKHPSVGKILAARGGSGGLLRRSLIDLRAVPDNRLRLLPFTPGSAIGSSRDHLEEPEYREIARLLREEGIDCLLPGGGNGTMDTAGKIWRACREMGFDIQVVGIPKTMDNDIAVTDHAPGYGSAARFIAGSARELAADIRSLPIHVVILETSGRNAGWVAAASALADQGDGLGPDLILLPERPFSKERFLQAVEGKLKEKSGLLVVASEGLRDEKGEPVAEPAFTAGRDVYFGDVGGALAGMVQRELGYKARAEKPGLLGRASAAWQSGTDREEAAAIGRFAVRAALAGESGQMAAIRRLPGEGYQTELFLTPFESVMLHEKKLPEGYISPDGFGVTESFKRYALPLTGGALPEMAVL</sequence>
<evidence type="ECO:0000256" key="2">
    <source>
        <dbReference type="ARBA" id="ARBA00022679"/>
    </source>
</evidence>
<comment type="subunit">
    <text evidence="6">Homodimer.</text>
</comment>
<dbReference type="GO" id="GO:0006002">
    <property type="term" value="P:fructose 6-phosphate metabolic process"/>
    <property type="evidence" value="ECO:0007669"/>
    <property type="project" value="InterPro"/>
</dbReference>
<comment type="subcellular location">
    <subcellularLocation>
        <location evidence="6">Cytoplasm</location>
    </subcellularLocation>
</comment>
<dbReference type="SUPFAM" id="SSF53784">
    <property type="entry name" value="Phosphofructokinase"/>
    <property type="match status" value="1"/>
</dbReference>
<feature type="site" description="Important for catalytic activity; stabilizes the transition state when the phosphoryl donor is PPi" evidence="6">
    <location>
        <position position="133"/>
    </location>
</feature>
<dbReference type="Proteomes" id="UP000824241">
    <property type="component" value="Unassembled WGS sequence"/>
</dbReference>
<comment type="similarity">
    <text evidence="6">Belongs to the phosphofructokinase type A (PFKA) family. PPi-dependent PFK group II subfamily. Clade 'B2' sub-subfamily.</text>
</comment>
<name>A0A9D1DYC9_9FIRM</name>
<keyword evidence="4 6" id="KW-0418">Kinase</keyword>
<comment type="caution">
    <text evidence="6">Lacks conserved residue(s) required for the propagation of feature annotation.</text>
</comment>
<evidence type="ECO:0000313" key="9">
    <source>
        <dbReference type="Proteomes" id="UP000824241"/>
    </source>
</evidence>
<dbReference type="GO" id="GO:0003872">
    <property type="term" value="F:6-phosphofructokinase activity"/>
    <property type="evidence" value="ECO:0007669"/>
    <property type="project" value="UniProtKB-UniRule"/>
</dbReference>
<feature type="domain" description="Phosphofructokinase" evidence="7">
    <location>
        <begin position="5"/>
        <end position="311"/>
    </location>
</feature>
<dbReference type="InterPro" id="IPR011404">
    <property type="entry name" value="PPi-PFK"/>
</dbReference>
<comment type="catalytic activity">
    <reaction evidence="6">
        <text>beta-D-fructose 6-phosphate + diphosphate = beta-D-fructose 1,6-bisphosphate + phosphate + H(+)</text>
        <dbReference type="Rhea" id="RHEA:13613"/>
        <dbReference type="ChEBI" id="CHEBI:15378"/>
        <dbReference type="ChEBI" id="CHEBI:32966"/>
        <dbReference type="ChEBI" id="CHEBI:33019"/>
        <dbReference type="ChEBI" id="CHEBI:43474"/>
        <dbReference type="ChEBI" id="CHEBI:57634"/>
        <dbReference type="EC" id="2.7.1.90"/>
    </reaction>
</comment>
<feature type="binding site" evidence="6">
    <location>
        <position position="236"/>
    </location>
    <ligand>
        <name>substrate</name>
    </ligand>
</feature>
<feature type="binding site" evidence="6">
    <location>
        <position position="106"/>
    </location>
    <ligand>
        <name>Mg(2+)</name>
        <dbReference type="ChEBI" id="CHEBI:18420"/>
        <note>catalytic</note>
    </ligand>
</feature>
<protein>
    <recommendedName>
        <fullName evidence="6">Pyrophosphate--fructose 6-phosphate 1-phosphotransferase</fullName>
        <ecNumber evidence="6">2.7.1.90</ecNumber>
    </recommendedName>
    <alternativeName>
        <fullName evidence="6">6-phosphofructokinase, pyrophosphate dependent</fullName>
    </alternativeName>
    <alternativeName>
        <fullName evidence="6">PPi-dependent phosphofructokinase</fullName>
        <shortName evidence="6">PPi-PFK</shortName>
    </alternativeName>
    <alternativeName>
        <fullName evidence="6">Pyrophosphate-dependent 6-phosphofructose-1-kinase</fullName>
    </alternativeName>
</protein>
<feature type="binding site" evidence="6">
    <location>
        <position position="11"/>
    </location>
    <ligand>
        <name>diphosphate</name>
        <dbReference type="ChEBI" id="CHEBI:33019"/>
    </ligand>
</feature>
<comment type="pathway">
    <text evidence="6">Carbohydrate degradation; glycolysis; D-glyceraldehyde 3-phosphate and glycerone phosphate from D-glucose: step 3/4.</text>
</comment>
<dbReference type="GO" id="GO:0005737">
    <property type="term" value="C:cytoplasm"/>
    <property type="evidence" value="ECO:0007669"/>
    <property type="project" value="UniProtKB-SubCell"/>
</dbReference>
<reference evidence="8" key="1">
    <citation type="submission" date="2020-10" db="EMBL/GenBank/DDBJ databases">
        <authorList>
            <person name="Gilroy R."/>
        </authorList>
    </citation>
    <scope>NUCLEOTIDE SEQUENCE</scope>
    <source>
        <strain evidence="8">CHK189-12415</strain>
    </source>
</reference>
<evidence type="ECO:0000313" key="8">
    <source>
        <dbReference type="EMBL" id="HIR61250.1"/>
    </source>
</evidence>
<dbReference type="GO" id="GO:0047334">
    <property type="term" value="F:diphosphate-fructose-6-phosphate 1-phosphotransferase activity"/>
    <property type="evidence" value="ECO:0007669"/>
    <property type="project" value="UniProtKB-EC"/>
</dbReference>
<dbReference type="PIRSF" id="PIRSF036483">
    <property type="entry name" value="PFK_XF0274"/>
    <property type="match status" value="1"/>
</dbReference>
<evidence type="ECO:0000256" key="4">
    <source>
        <dbReference type="ARBA" id="ARBA00022777"/>
    </source>
</evidence>
<dbReference type="InterPro" id="IPR000023">
    <property type="entry name" value="Phosphofructokinase_dom"/>
</dbReference>
<keyword evidence="6" id="KW-0963">Cytoplasm</keyword>
<feature type="active site" description="Proton acceptor" evidence="6">
    <location>
        <position position="136"/>
    </location>
</feature>
<dbReference type="AlphaFoldDB" id="A0A9D1DYC9"/>
<dbReference type="InterPro" id="IPR050929">
    <property type="entry name" value="PFKA"/>
</dbReference>
<feature type="binding site" evidence="6">
    <location>
        <begin position="134"/>
        <end position="136"/>
    </location>
    <ligand>
        <name>substrate</name>
    </ligand>
</feature>
<dbReference type="InterPro" id="IPR022953">
    <property type="entry name" value="ATP_PFK"/>
</dbReference>
<gene>
    <name evidence="6" type="primary">pfp</name>
    <name evidence="8" type="ORF">IAB37_06740</name>
</gene>
<organism evidence="8 9">
    <name type="scientific">Candidatus Faecivivens stercoravium</name>
    <dbReference type="NCBI Taxonomy" id="2840803"/>
    <lineage>
        <taxon>Bacteria</taxon>
        <taxon>Bacillati</taxon>
        <taxon>Bacillota</taxon>
        <taxon>Clostridia</taxon>
        <taxon>Eubacteriales</taxon>
        <taxon>Oscillospiraceae</taxon>
        <taxon>Oscillospiraceae incertae sedis</taxon>
        <taxon>Candidatus Faecivivens</taxon>
    </lineage>
</organism>
<dbReference type="Gene3D" id="3.40.50.450">
    <property type="match status" value="1"/>
</dbReference>
<evidence type="ECO:0000256" key="6">
    <source>
        <dbReference type="HAMAP-Rule" id="MF_01978"/>
    </source>
</evidence>
<comment type="activity regulation">
    <text evidence="6">Non-allosteric.</text>
</comment>
<accession>A0A9D1DYC9</accession>
<evidence type="ECO:0000256" key="5">
    <source>
        <dbReference type="ARBA" id="ARBA00022842"/>
    </source>
</evidence>
<dbReference type="NCBIfam" id="NF010675">
    <property type="entry name" value="PRK14072.1"/>
    <property type="match status" value="1"/>
</dbReference>
<dbReference type="HAMAP" id="MF_01978">
    <property type="entry name" value="Phosphofructokinase_II_B2"/>
    <property type="match status" value="1"/>
</dbReference>
<dbReference type="InterPro" id="IPR035966">
    <property type="entry name" value="PKF_sf"/>
</dbReference>
<reference evidence="8" key="2">
    <citation type="journal article" date="2021" name="PeerJ">
        <title>Extensive microbial diversity within the chicken gut microbiome revealed by metagenomics and culture.</title>
        <authorList>
            <person name="Gilroy R."/>
            <person name="Ravi A."/>
            <person name="Getino M."/>
            <person name="Pursley I."/>
            <person name="Horton D.L."/>
            <person name="Alikhan N.F."/>
            <person name="Baker D."/>
            <person name="Gharbi K."/>
            <person name="Hall N."/>
            <person name="Watson M."/>
            <person name="Adriaenssens E.M."/>
            <person name="Foster-Nyarko E."/>
            <person name="Jarju S."/>
            <person name="Secka A."/>
            <person name="Antonio M."/>
            <person name="Oren A."/>
            <person name="Chaudhuri R.R."/>
            <person name="La Ragione R."/>
            <person name="Hildebrand F."/>
            <person name="Pallen M.J."/>
        </authorList>
    </citation>
    <scope>NUCLEOTIDE SEQUENCE</scope>
    <source>
        <strain evidence="8">CHK189-12415</strain>
    </source>
</reference>
<keyword evidence="2 6" id="KW-0808">Transferase</keyword>
<comment type="cofactor">
    <cofactor evidence="1 6">
        <name>Mg(2+)</name>
        <dbReference type="ChEBI" id="CHEBI:18420"/>
    </cofactor>
</comment>
<dbReference type="PRINTS" id="PR00476">
    <property type="entry name" value="PHFRCTKINASE"/>
</dbReference>
<dbReference type="Pfam" id="PF00365">
    <property type="entry name" value="PFK"/>
    <property type="match status" value="1"/>
</dbReference>
<evidence type="ECO:0000256" key="1">
    <source>
        <dbReference type="ARBA" id="ARBA00001946"/>
    </source>
</evidence>
<keyword evidence="5 6" id="KW-0460">Magnesium</keyword>
<dbReference type="EC" id="2.7.1.90" evidence="6"/>
<comment type="function">
    <text evidence="6">Catalyzes the phosphorylation of D-fructose 6-phosphate, the first committing step of glycolysis. Uses inorganic phosphate (PPi) as phosphoryl donor instead of ATP like common ATP-dependent phosphofructokinases (ATP-PFKs), which renders the reaction reversible, and can thus function both in glycolysis and gluconeogenesis. Consistently, PPi-PFK can replace the enzymes of both the forward (ATP-PFK) and reverse (fructose-bisphosphatase (FBPase)) reactions.</text>
</comment>
<evidence type="ECO:0000256" key="3">
    <source>
        <dbReference type="ARBA" id="ARBA00022723"/>
    </source>
</evidence>
<dbReference type="GO" id="GO:0046872">
    <property type="term" value="F:metal ion binding"/>
    <property type="evidence" value="ECO:0007669"/>
    <property type="project" value="UniProtKB-KW"/>
</dbReference>
<dbReference type="Gene3D" id="3.40.50.460">
    <property type="entry name" value="Phosphofructokinase domain"/>
    <property type="match status" value="1"/>
</dbReference>